<dbReference type="PROSITE" id="PS50119">
    <property type="entry name" value="ZF_BBOX"/>
    <property type="match status" value="1"/>
</dbReference>
<evidence type="ECO:0000256" key="3">
    <source>
        <dbReference type="ARBA" id="ARBA00022833"/>
    </source>
</evidence>
<evidence type="ECO:0000256" key="2">
    <source>
        <dbReference type="ARBA" id="ARBA00022771"/>
    </source>
</evidence>
<evidence type="ECO:0000256" key="5">
    <source>
        <dbReference type="SAM" id="MobiDB-lite"/>
    </source>
</evidence>
<comment type="caution">
    <text evidence="8">The sequence shown here is derived from an EMBL/GenBank/DDBJ whole genome shotgun (WGS) entry which is preliminary data.</text>
</comment>
<dbReference type="SUPFAM" id="SSF57850">
    <property type="entry name" value="RING/U-box"/>
    <property type="match status" value="1"/>
</dbReference>
<protein>
    <submittedName>
        <fullName evidence="8">Uncharacterized protein</fullName>
    </submittedName>
</protein>
<dbReference type="InterPro" id="IPR027370">
    <property type="entry name" value="Znf-RING_euk"/>
</dbReference>
<keyword evidence="1" id="KW-0479">Metal-binding</keyword>
<proteinExistence type="predicted"/>
<dbReference type="Pfam" id="PF13445">
    <property type="entry name" value="zf-RING_UBOX"/>
    <property type="match status" value="1"/>
</dbReference>
<dbReference type="InterPro" id="IPR001841">
    <property type="entry name" value="Znf_RING"/>
</dbReference>
<dbReference type="PROSITE" id="PS50089">
    <property type="entry name" value="ZF_RING_2"/>
    <property type="match status" value="1"/>
</dbReference>
<keyword evidence="3" id="KW-0862">Zinc</keyword>
<feature type="domain" description="B box-type" evidence="7">
    <location>
        <begin position="102"/>
        <end position="152"/>
    </location>
</feature>
<keyword evidence="9" id="KW-1185">Reference proteome</keyword>
<evidence type="ECO:0000313" key="8">
    <source>
        <dbReference type="EMBL" id="KAJ8313393.1"/>
    </source>
</evidence>
<organism evidence="8 9">
    <name type="scientific">Tegillarca granosa</name>
    <name type="common">Malaysian cockle</name>
    <name type="synonym">Anadara granosa</name>
    <dbReference type="NCBI Taxonomy" id="220873"/>
    <lineage>
        <taxon>Eukaryota</taxon>
        <taxon>Metazoa</taxon>
        <taxon>Spiralia</taxon>
        <taxon>Lophotrochozoa</taxon>
        <taxon>Mollusca</taxon>
        <taxon>Bivalvia</taxon>
        <taxon>Autobranchia</taxon>
        <taxon>Pteriomorphia</taxon>
        <taxon>Arcoida</taxon>
        <taxon>Arcoidea</taxon>
        <taxon>Arcidae</taxon>
        <taxon>Tegillarca</taxon>
    </lineage>
</organism>
<dbReference type="Gene3D" id="3.30.40.10">
    <property type="entry name" value="Zinc/RING finger domain, C3HC4 (zinc finger)"/>
    <property type="match status" value="1"/>
</dbReference>
<evidence type="ECO:0000256" key="1">
    <source>
        <dbReference type="ARBA" id="ARBA00022723"/>
    </source>
</evidence>
<feature type="region of interest" description="Disordered" evidence="5">
    <location>
        <begin position="156"/>
        <end position="175"/>
    </location>
</feature>
<keyword evidence="2 4" id="KW-0863">Zinc-finger</keyword>
<dbReference type="EMBL" id="JARBDR010000368">
    <property type="protein sequence ID" value="KAJ8313393.1"/>
    <property type="molecule type" value="Genomic_DNA"/>
</dbReference>
<feature type="domain" description="RING-type" evidence="6">
    <location>
        <begin position="15"/>
        <end position="66"/>
    </location>
</feature>
<dbReference type="Proteomes" id="UP001217089">
    <property type="component" value="Unassembled WGS sequence"/>
</dbReference>
<dbReference type="SMART" id="SM00184">
    <property type="entry name" value="RING"/>
    <property type="match status" value="1"/>
</dbReference>
<feature type="compositionally biased region" description="Polar residues" evidence="5">
    <location>
        <begin position="156"/>
        <end position="170"/>
    </location>
</feature>
<dbReference type="PANTHER" id="PTHR25462">
    <property type="entry name" value="BONUS, ISOFORM C-RELATED"/>
    <property type="match status" value="1"/>
</dbReference>
<dbReference type="InterPro" id="IPR000315">
    <property type="entry name" value="Znf_B-box"/>
</dbReference>
<reference evidence="8 9" key="1">
    <citation type="submission" date="2022-12" db="EMBL/GenBank/DDBJ databases">
        <title>Chromosome-level genome of Tegillarca granosa.</title>
        <authorList>
            <person name="Kim J."/>
        </authorList>
    </citation>
    <scope>NUCLEOTIDE SEQUENCE [LARGE SCALE GENOMIC DNA]</scope>
    <source>
        <strain evidence="8">Teg-2019</strain>
        <tissue evidence="8">Adductor muscle</tissue>
    </source>
</reference>
<evidence type="ECO:0000259" key="6">
    <source>
        <dbReference type="PROSITE" id="PS50089"/>
    </source>
</evidence>
<evidence type="ECO:0000259" key="7">
    <source>
        <dbReference type="PROSITE" id="PS50119"/>
    </source>
</evidence>
<accession>A0ABQ9FCH8</accession>
<dbReference type="PANTHER" id="PTHR25462:SF296">
    <property type="entry name" value="MEIOTIC P26, ISOFORM F"/>
    <property type="match status" value="1"/>
</dbReference>
<dbReference type="InterPro" id="IPR047153">
    <property type="entry name" value="TRIM45/56/19-like"/>
</dbReference>
<evidence type="ECO:0000256" key="4">
    <source>
        <dbReference type="PROSITE-ProRule" id="PRU00024"/>
    </source>
</evidence>
<dbReference type="InterPro" id="IPR013083">
    <property type="entry name" value="Znf_RING/FYVE/PHD"/>
</dbReference>
<gene>
    <name evidence="8" type="ORF">KUTeg_009057</name>
</gene>
<sequence>MATAAPDEVESIIKCPICFETYKSPKYLPCFHTTCETCLSQYITSVYKTANTDVNKPRTFPCPICRTDVPVSDPGLSPEDIAAKFPGNHLIVTLLDQSKLKSKDKLCDPCLVLEKNNKAVSWCTVCNEALCTQCDNYHRAMKMFTKSQVMSLRRNTIRNPNDNNTGSLYTTRREESEAVLYGP</sequence>
<evidence type="ECO:0000313" key="9">
    <source>
        <dbReference type="Proteomes" id="UP001217089"/>
    </source>
</evidence>
<name>A0ABQ9FCH8_TEGGR</name>